<dbReference type="EMBL" id="QLST01000004">
    <property type="protein sequence ID" value="RBA28994.1"/>
    <property type="molecule type" value="Genomic_DNA"/>
</dbReference>
<organism evidence="2 3">
    <name type="scientific">Flavobacterium tibetense</name>
    <dbReference type="NCBI Taxonomy" id="2233533"/>
    <lineage>
        <taxon>Bacteria</taxon>
        <taxon>Pseudomonadati</taxon>
        <taxon>Bacteroidota</taxon>
        <taxon>Flavobacteriia</taxon>
        <taxon>Flavobacteriales</taxon>
        <taxon>Flavobacteriaceae</taxon>
        <taxon>Flavobacterium</taxon>
    </lineage>
</organism>
<feature type="transmembrane region" description="Helical" evidence="1">
    <location>
        <begin position="6"/>
        <end position="26"/>
    </location>
</feature>
<feature type="transmembrane region" description="Helical" evidence="1">
    <location>
        <begin position="100"/>
        <end position="119"/>
    </location>
</feature>
<protein>
    <submittedName>
        <fullName evidence="2">Uncharacterized protein</fullName>
    </submittedName>
</protein>
<comment type="caution">
    <text evidence="2">The sequence shown here is derived from an EMBL/GenBank/DDBJ whole genome shotgun (WGS) entry which is preliminary data.</text>
</comment>
<accession>A0A365P3B8</accession>
<keyword evidence="1" id="KW-0472">Membrane</keyword>
<keyword evidence="1" id="KW-1133">Transmembrane helix</keyword>
<evidence type="ECO:0000313" key="2">
    <source>
        <dbReference type="EMBL" id="RBA28994.1"/>
    </source>
</evidence>
<feature type="transmembrane region" description="Helical" evidence="1">
    <location>
        <begin position="66"/>
        <end position="88"/>
    </location>
</feature>
<sequence length="135" mass="15633">MGIILLFYYIVILAVLVVTFLQIFLFRKEINFNKTIVYSFLISILFLLITYLVYANSKEVYAFGPFFLIPFITIVIPFGLGSILNLGSILKIINQENLKVLSHSLLISIIVSTIIMVIFNEHLDVIERFNLEIYY</sequence>
<name>A0A365P3B8_9FLAO</name>
<dbReference type="Proteomes" id="UP000253319">
    <property type="component" value="Unassembled WGS sequence"/>
</dbReference>
<reference evidence="2 3" key="1">
    <citation type="submission" date="2018-06" db="EMBL/GenBank/DDBJ databases">
        <title>Flavobacterium tibetense sp. nov., isolated from a wetland YonghuCo on Tibetan Plateau.</title>
        <authorList>
            <person name="Xing P."/>
            <person name="Phurbu D."/>
            <person name="Lu H."/>
        </authorList>
    </citation>
    <scope>NUCLEOTIDE SEQUENCE [LARGE SCALE GENOMIC DNA]</scope>
    <source>
        <strain evidence="2 3">YH5</strain>
    </source>
</reference>
<evidence type="ECO:0000313" key="3">
    <source>
        <dbReference type="Proteomes" id="UP000253319"/>
    </source>
</evidence>
<gene>
    <name evidence="2" type="ORF">DPN68_04320</name>
</gene>
<proteinExistence type="predicted"/>
<keyword evidence="1" id="KW-0812">Transmembrane</keyword>
<dbReference type="AlphaFoldDB" id="A0A365P3B8"/>
<feature type="transmembrane region" description="Helical" evidence="1">
    <location>
        <begin position="35"/>
        <end position="54"/>
    </location>
</feature>
<evidence type="ECO:0000256" key="1">
    <source>
        <dbReference type="SAM" id="Phobius"/>
    </source>
</evidence>
<keyword evidence="3" id="KW-1185">Reference proteome</keyword>